<dbReference type="GO" id="GO:0009279">
    <property type="term" value="C:cell outer membrane"/>
    <property type="evidence" value="ECO:0007669"/>
    <property type="project" value="UniProtKB-SubCell"/>
</dbReference>
<evidence type="ECO:0000259" key="13">
    <source>
        <dbReference type="Pfam" id="PF07715"/>
    </source>
</evidence>
<comment type="subcellular location">
    <subcellularLocation>
        <location evidence="1 10">Cell outer membrane</location>
        <topology evidence="1 10">Multi-pass membrane protein</topology>
    </subcellularLocation>
</comment>
<dbReference type="PANTHER" id="PTHR30069:SF29">
    <property type="entry name" value="HEMOGLOBIN AND HEMOGLOBIN-HAPTOGLOBIN-BINDING PROTEIN 1-RELATED"/>
    <property type="match status" value="1"/>
</dbReference>
<dbReference type="OrthoDB" id="1109239at2"/>
<evidence type="ECO:0000256" key="5">
    <source>
        <dbReference type="ARBA" id="ARBA00022729"/>
    </source>
</evidence>
<name>A0A5D3YKB7_9BACT</name>
<dbReference type="RefSeq" id="WP_148899730.1">
    <property type="nucleotide sequence ID" value="NZ_VNHY01000004.1"/>
</dbReference>
<dbReference type="InterPro" id="IPR012910">
    <property type="entry name" value="Plug_dom"/>
</dbReference>
<evidence type="ECO:0000256" key="7">
    <source>
        <dbReference type="ARBA" id="ARBA00023136"/>
    </source>
</evidence>
<dbReference type="Pfam" id="PF07715">
    <property type="entry name" value="Plug"/>
    <property type="match status" value="1"/>
</dbReference>
<evidence type="ECO:0000313" key="14">
    <source>
        <dbReference type="EMBL" id="TYP92172.1"/>
    </source>
</evidence>
<keyword evidence="2 10" id="KW-0813">Transport</keyword>
<evidence type="ECO:0000256" key="3">
    <source>
        <dbReference type="ARBA" id="ARBA00022452"/>
    </source>
</evidence>
<accession>A0A5D3YKB7</accession>
<evidence type="ECO:0000256" key="11">
    <source>
        <dbReference type="RuleBase" id="RU003357"/>
    </source>
</evidence>
<feature type="domain" description="TonB-dependent receptor-like beta-barrel" evidence="12">
    <location>
        <begin position="310"/>
        <end position="680"/>
    </location>
</feature>
<dbReference type="PANTHER" id="PTHR30069">
    <property type="entry name" value="TONB-DEPENDENT OUTER MEMBRANE RECEPTOR"/>
    <property type="match status" value="1"/>
</dbReference>
<evidence type="ECO:0000256" key="9">
    <source>
        <dbReference type="ARBA" id="ARBA00023237"/>
    </source>
</evidence>
<keyword evidence="6 11" id="KW-0798">TonB box</keyword>
<dbReference type="GO" id="GO:0044718">
    <property type="term" value="P:siderophore transmembrane transport"/>
    <property type="evidence" value="ECO:0007669"/>
    <property type="project" value="TreeGrafter"/>
</dbReference>
<dbReference type="InterPro" id="IPR000531">
    <property type="entry name" value="Beta-barrel_TonB"/>
</dbReference>
<keyword evidence="15" id="KW-1185">Reference proteome</keyword>
<evidence type="ECO:0000256" key="8">
    <source>
        <dbReference type="ARBA" id="ARBA00023170"/>
    </source>
</evidence>
<protein>
    <submittedName>
        <fullName evidence="14">Outer membrane receptor for ferrienterochelin and colicins</fullName>
    </submittedName>
</protein>
<evidence type="ECO:0000256" key="2">
    <source>
        <dbReference type="ARBA" id="ARBA00022448"/>
    </source>
</evidence>
<evidence type="ECO:0000313" key="15">
    <source>
        <dbReference type="Proteomes" id="UP000324595"/>
    </source>
</evidence>
<dbReference type="GO" id="GO:0015344">
    <property type="term" value="F:siderophore uptake transmembrane transporter activity"/>
    <property type="evidence" value="ECO:0007669"/>
    <property type="project" value="TreeGrafter"/>
</dbReference>
<keyword evidence="3 10" id="KW-1134">Transmembrane beta strand</keyword>
<dbReference type="Proteomes" id="UP000324595">
    <property type="component" value="Unassembled WGS sequence"/>
</dbReference>
<comment type="similarity">
    <text evidence="10 11">Belongs to the TonB-dependent receptor family.</text>
</comment>
<dbReference type="SUPFAM" id="SSF56935">
    <property type="entry name" value="Porins"/>
    <property type="match status" value="1"/>
</dbReference>
<feature type="domain" description="TonB-dependent receptor plug" evidence="13">
    <location>
        <begin position="121"/>
        <end position="227"/>
    </location>
</feature>
<dbReference type="SUPFAM" id="SSF49464">
    <property type="entry name" value="Carboxypeptidase regulatory domain-like"/>
    <property type="match status" value="1"/>
</dbReference>
<dbReference type="InterPro" id="IPR039426">
    <property type="entry name" value="TonB-dep_rcpt-like"/>
</dbReference>
<dbReference type="Gene3D" id="2.170.130.10">
    <property type="entry name" value="TonB-dependent receptor, plug domain"/>
    <property type="match status" value="1"/>
</dbReference>
<dbReference type="PROSITE" id="PS52016">
    <property type="entry name" value="TONB_DEPENDENT_REC_3"/>
    <property type="match status" value="1"/>
</dbReference>
<dbReference type="Pfam" id="PF13715">
    <property type="entry name" value="CarbopepD_reg_2"/>
    <property type="match status" value="1"/>
</dbReference>
<gene>
    <name evidence="14" type="ORF">LX73_2422</name>
</gene>
<dbReference type="InterPro" id="IPR008969">
    <property type="entry name" value="CarboxyPept-like_regulatory"/>
</dbReference>
<dbReference type="Gene3D" id="2.40.170.20">
    <property type="entry name" value="TonB-dependent receptor, beta-barrel domain"/>
    <property type="match status" value="1"/>
</dbReference>
<evidence type="ECO:0000259" key="12">
    <source>
        <dbReference type="Pfam" id="PF00593"/>
    </source>
</evidence>
<keyword evidence="9 10" id="KW-0998">Cell outer membrane</keyword>
<dbReference type="Pfam" id="PF00593">
    <property type="entry name" value="TonB_dep_Rec_b-barrel"/>
    <property type="match status" value="1"/>
</dbReference>
<organism evidence="14 15">
    <name type="scientific">Fodinibius salinus</name>
    <dbReference type="NCBI Taxonomy" id="860790"/>
    <lineage>
        <taxon>Bacteria</taxon>
        <taxon>Pseudomonadati</taxon>
        <taxon>Balneolota</taxon>
        <taxon>Balneolia</taxon>
        <taxon>Balneolales</taxon>
        <taxon>Balneolaceae</taxon>
        <taxon>Fodinibius</taxon>
    </lineage>
</organism>
<evidence type="ECO:0000256" key="10">
    <source>
        <dbReference type="PROSITE-ProRule" id="PRU01360"/>
    </source>
</evidence>
<keyword evidence="7 10" id="KW-0472">Membrane</keyword>
<keyword evidence="8 14" id="KW-0675">Receptor</keyword>
<reference evidence="14 15" key="1">
    <citation type="submission" date="2019-07" db="EMBL/GenBank/DDBJ databases">
        <title>Genomic Encyclopedia of Archaeal and Bacterial Type Strains, Phase II (KMG-II): from individual species to whole genera.</title>
        <authorList>
            <person name="Goeker M."/>
        </authorList>
    </citation>
    <scope>NUCLEOTIDE SEQUENCE [LARGE SCALE GENOMIC DNA]</scope>
    <source>
        <strain evidence="14 15">DSM 21935</strain>
    </source>
</reference>
<evidence type="ECO:0000256" key="6">
    <source>
        <dbReference type="ARBA" id="ARBA00023077"/>
    </source>
</evidence>
<keyword evidence="4 10" id="KW-0812">Transmembrane</keyword>
<evidence type="ECO:0000256" key="4">
    <source>
        <dbReference type="ARBA" id="ARBA00022692"/>
    </source>
</evidence>
<dbReference type="Gene3D" id="2.60.40.1120">
    <property type="entry name" value="Carboxypeptidase-like, regulatory domain"/>
    <property type="match status" value="1"/>
</dbReference>
<evidence type="ECO:0000256" key="1">
    <source>
        <dbReference type="ARBA" id="ARBA00004571"/>
    </source>
</evidence>
<dbReference type="InterPro" id="IPR036942">
    <property type="entry name" value="Beta-barrel_TonB_sf"/>
</dbReference>
<dbReference type="AlphaFoldDB" id="A0A5D3YKB7"/>
<sequence length="742" mass="80783">MIRYSLLLLLSITIPVVAIGQSGGTVKGTIYSNGNPVAGANVIITQLQKGSPSDNDGTFRLSNITPGNYTLLVSAVGYKRYSREITIREGKRINIDIQLKAKTEQLEEVVVTGTMRETYVKESPVKVAVITPQRLQRSKTSSNIMDLISNVNGLSTQLNCGVCGTNAIRINGVEGPNTAVLIDGMPIMGALASVYGLNGISPSVIDQVEVIKGPQSTLYGTQALGGVVNIITKNPDLTPTFSADAYAKSTKEGNINIAASPKVGRFKGFISGNALRMENFFDNNGDNFNDVAKRSRISLFGKGTLEGKNGEQRLNFATKYYNENRTGGVKTFADGMRGSSQIYGESIYTERAELLTDYRPAGLSQQLQISGALTYHNQDSFYGSEHYDAQQNIAFGQATWTQSFSDAFTLLTGVTARYQTYNDNTPATSNGTNKRFIAGGFTQGELSINNIILLAGLRVDHHTQHGIVTAPRLSAKYSPDNYTTIRASAGTGFRIVNVFTEDHAALTGSRQVVFAENLAPEESKSITASVEQIFPLGSNPLTVNIDGFYTRFSNKIIPDYNQNPNLIVYENLNGYSVTQGGSVSLDHNLTVLPFNYNISFTLMDVFTQENGQRQSLTYAPDFTGSWGITYQLPDLNITLGYSGTITGPKRMPDNYVQQFGRDRSSPTYTTHDFKITKEFTNVNSANGVGIEAYISGENILNYTQGSPLVDASNPFGSQFDTIYTWGPVIGRTFSLGARLNIR</sequence>
<proteinExistence type="inferred from homology"/>
<dbReference type="InterPro" id="IPR037066">
    <property type="entry name" value="Plug_dom_sf"/>
</dbReference>
<keyword evidence="5" id="KW-0732">Signal</keyword>
<comment type="caution">
    <text evidence="14">The sequence shown here is derived from an EMBL/GenBank/DDBJ whole genome shotgun (WGS) entry which is preliminary data.</text>
</comment>
<dbReference type="EMBL" id="VNHY01000004">
    <property type="protein sequence ID" value="TYP92172.1"/>
    <property type="molecule type" value="Genomic_DNA"/>
</dbReference>